<dbReference type="InterPro" id="IPR045754">
    <property type="entry name" value="DUF6182"/>
</dbReference>
<organism evidence="1 2">
    <name type="scientific">Streptomyces caledonius</name>
    <dbReference type="NCBI Taxonomy" id="3134107"/>
    <lineage>
        <taxon>Bacteria</taxon>
        <taxon>Bacillati</taxon>
        <taxon>Actinomycetota</taxon>
        <taxon>Actinomycetes</taxon>
        <taxon>Kitasatosporales</taxon>
        <taxon>Streptomycetaceae</taxon>
        <taxon>Streptomyces</taxon>
    </lineage>
</organism>
<evidence type="ECO:0000313" key="2">
    <source>
        <dbReference type="Proteomes" id="UP001382904"/>
    </source>
</evidence>
<accession>A0ABU8U2W8</accession>
<keyword evidence="2" id="KW-1185">Reference proteome</keyword>
<name>A0ABU8U2W8_9ACTN</name>
<gene>
    <name evidence="1" type="ORF">WKI68_12175</name>
</gene>
<comment type="caution">
    <text evidence="1">The sequence shown here is derived from an EMBL/GenBank/DDBJ whole genome shotgun (WGS) entry which is preliminary data.</text>
</comment>
<protein>
    <submittedName>
        <fullName evidence="1">DUF6182 family protein</fullName>
    </submittedName>
</protein>
<dbReference type="Proteomes" id="UP001382904">
    <property type="component" value="Unassembled WGS sequence"/>
</dbReference>
<evidence type="ECO:0000313" key="1">
    <source>
        <dbReference type="EMBL" id="MEJ8642020.1"/>
    </source>
</evidence>
<sequence>MQQPVMQQRLREAAAARIRTARPELADRYDLTTADGLLAVQTALGSAESAAGADGAADGGSLAVVVLSRFGLPSWIRATCAFALGLDPETADAWRRSFTRTVFLAGNPDNLSGRFRFARLSEDRAAAWTTPAPAAETASLRRLLKAFHAPRPLPVRQHALVEIPADGAAVGPRRAPVHRELYVATTDCSVSEALVHLNHLLTEAALDGLIAPGDRLTLRHVPRLISPPTPFAALRVALEPAFPGRLRAVAGLTEEIPLV</sequence>
<reference evidence="1 2" key="1">
    <citation type="submission" date="2024-03" db="EMBL/GenBank/DDBJ databases">
        <title>Novel Streptomyces species of biotechnological and ecological value are a feature of Machair soil.</title>
        <authorList>
            <person name="Prole J.R."/>
            <person name="Goodfellow M."/>
            <person name="Allenby N."/>
            <person name="Ward A.C."/>
        </authorList>
    </citation>
    <scope>NUCLEOTIDE SEQUENCE [LARGE SCALE GENOMIC DNA]</scope>
    <source>
        <strain evidence="1 2">MS1.HAVA.3</strain>
    </source>
</reference>
<dbReference type="EMBL" id="JBBKAM010000002">
    <property type="protein sequence ID" value="MEJ8642020.1"/>
    <property type="molecule type" value="Genomic_DNA"/>
</dbReference>
<proteinExistence type="predicted"/>
<dbReference type="Pfam" id="PF19680">
    <property type="entry name" value="DUF6182"/>
    <property type="match status" value="1"/>
</dbReference>